<dbReference type="Proteomes" id="UP000030640">
    <property type="component" value="Unassembled WGS sequence"/>
</dbReference>
<evidence type="ECO:0000313" key="4">
    <source>
        <dbReference type="Proteomes" id="UP000030640"/>
    </source>
</evidence>
<dbReference type="EMBL" id="KI965584">
    <property type="protein sequence ID" value="EUD63961.1"/>
    <property type="molecule type" value="Genomic_DNA"/>
</dbReference>
<evidence type="ECO:0000256" key="2">
    <source>
        <dbReference type="SAM" id="Phobius"/>
    </source>
</evidence>
<evidence type="ECO:0000256" key="1">
    <source>
        <dbReference type="SAM" id="MobiDB-lite"/>
    </source>
</evidence>
<organism evidence="3 4">
    <name type="scientific">Plasmodium inui San Antonio 1</name>
    <dbReference type="NCBI Taxonomy" id="1237626"/>
    <lineage>
        <taxon>Eukaryota</taxon>
        <taxon>Sar</taxon>
        <taxon>Alveolata</taxon>
        <taxon>Apicomplexa</taxon>
        <taxon>Aconoidasida</taxon>
        <taxon>Haemosporida</taxon>
        <taxon>Plasmodiidae</taxon>
        <taxon>Plasmodium</taxon>
        <taxon>Plasmodium (Plasmodium)</taxon>
    </lineage>
</organism>
<reference evidence="3 4" key="1">
    <citation type="submission" date="2013-02" db="EMBL/GenBank/DDBJ databases">
        <title>The Genome Sequence of Plasmodium inui San Antonio 1.</title>
        <authorList>
            <consortium name="The Broad Institute Genome Sequencing Platform"/>
            <consortium name="The Broad Institute Genome Sequencing Center for Infectious Disease"/>
            <person name="Neafsey D."/>
            <person name="Cheeseman I."/>
            <person name="Volkman S."/>
            <person name="Adams J."/>
            <person name="Walker B."/>
            <person name="Young S.K."/>
            <person name="Zeng Q."/>
            <person name="Gargeya S."/>
            <person name="Fitzgerald M."/>
            <person name="Haas B."/>
            <person name="Abouelleil A."/>
            <person name="Alvarado L."/>
            <person name="Arachchi H.M."/>
            <person name="Berlin A.M."/>
            <person name="Chapman S.B."/>
            <person name="Dewar J."/>
            <person name="Goldberg J."/>
            <person name="Griggs A."/>
            <person name="Gujja S."/>
            <person name="Hansen M."/>
            <person name="Howarth C."/>
            <person name="Imamovic A."/>
            <person name="Larimer J."/>
            <person name="McCowan C."/>
            <person name="Murphy C."/>
            <person name="Neiman D."/>
            <person name="Pearson M."/>
            <person name="Priest M."/>
            <person name="Roberts A."/>
            <person name="Saif S."/>
            <person name="Shea T."/>
            <person name="Sisk P."/>
            <person name="Sykes S."/>
            <person name="Wortman J."/>
            <person name="Nusbaum C."/>
            <person name="Birren B."/>
        </authorList>
    </citation>
    <scope>NUCLEOTIDE SEQUENCE [LARGE SCALE GENOMIC DNA]</scope>
    <source>
        <strain evidence="3 4">San Antonio 1</strain>
    </source>
</reference>
<keyword evidence="2" id="KW-0812">Transmembrane</keyword>
<keyword evidence="4" id="KW-1185">Reference proteome</keyword>
<feature type="compositionally biased region" description="Polar residues" evidence="1">
    <location>
        <begin position="292"/>
        <end position="304"/>
    </location>
</feature>
<dbReference type="RefSeq" id="XP_008819449.1">
    <property type="nucleotide sequence ID" value="XM_008821227.1"/>
</dbReference>
<dbReference type="GeneID" id="20040930"/>
<keyword evidence="2" id="KW-0472">Membrane</keyword>
<gene>
    <name evidence="3" type="ORF">C922_05656</name>
</gene>
<name>W7AF94_9APIC</name>
<feature type="compositionally biased region" description="Basic and acidic residues" evidence="1">
    <location>
        <begin position="553"/>
        <end position="567"/>
    </location>
</feature>
<sequence>MPYVWGGQARRPPQTRKECRKDEGTKYCYEVPQHQGIYNRGNHGVYEWPGVLGITIKDFEEQKRGFKAGSIQLKDGREQLQWEDIVDQVLDVSIRKSKNKAYDGNDDDYVGKIETRFWKSIIQQANGGSCNDAADCQRVLPLIGCVIYWLWKGQKNLLKPNSKAEQKCEEIRAKMLNDKKTVKIIGKDNWSRLQRVEGTCQGRNSFQKCTVEALSLVLTVADSLTVLCPQCPTQGLDRFLTENIEYTDKPCFRYRTIGGGYEICEGVDNCHGAENREGIDCFCDPMTQGLEQGMSSRPTQSLSGKESGRVQESIAPDPQRSDDNDRPGQGLKPGETTPGYNGGGPQDRHGADLSPLVTDESSQGQEPKSKGEAVNQEREMVTGDEGKDQINEAEELRPGKGVKGDPSGTKQLYSGNHKHEKVEQATSGSLSAIPAEEERQEGPLVGTIMGSLAVVVMFVLSGYGLYRVYGKTASRRNLRTPGGRRRRVGYMTRRGRTLASEGIGESLRRASHPRDSGNLRNRLRKELSGTPIWRRNLNAASSRDQMRSMCRSTQDRSSRDGAFDRETPTPPKEQSNPHFKDSDTLSGRNFPSPTCPVYRPWD</sequence>
<protein>
    <submittedName>
        <fullName evidence="3">Uncharacterized protein</fullName>
    </submittedName>
</protein>
<feature type="transmembrane region" description="Helical" evidence="2">
    <location>
        <begin position="444"/>
        <end position="466"/>
    </location>
</feature>
<dbReference type="VEuPathDB" id="PlasmoDB:C922_05656"/>
<keyword evidence="2" id="KW-1133">Transmembrane helix</keyword>
<feature type="compositionally biased region" description="Basic and acidic residues" evidence="1">
    <location>
        <begin position="506"/>
        <end position="517"/>
    </location>
</feature>
<feature type="region of interest" description="Disordered" evidence="1">
    <location>
        <begin position="496"/>
        <end position="519"/>
    </location>
</feature>
<feature type="region of interest" description="Disordered" evidence="1">
    <location>
        <begin position="540"/>
        <end position="602"/>
    </location>
</feature>
<evidence type="ECO:0000313" key="3">
    <source>
        <dbReference type="EMBL" id="EUD63961.1"/>
    </source>
</evidence>
<dbReference type="AlphaFoldDB" id="W7AF94"/>
<accession>W7AF94</accession>
<proteinExistence type="predicted"/>
<feature type="compositionally biased region" description="Basic and acidic residues" evidence="1">
    <location>
        <begin position="367"/>
        <end position="398"/>
    </location>
</feature>
<feature type="region of interest" description="Disordered" evidence="1">
    <location>
        <begin position="292"/>
        <end position="439"/>
    </location>
</feature>